<dbReference type="OrthoDB" id="9787283at2"/>
<dbReference type="Gene3D" id="3.40.190.10">
    <property type="entry name" value="Periplasmic binding protein-like II"/>
    <property type="match status" value="2"/>
</dbReference>
<name>A0A1H1XFY6_9ACTN</name>
<evidence type="ECO:0000256" key="4">
    <source>
        <dbReference type="ARBA" id="ARBA00023139"/>
    </source>
</evidence>
<dbReference type="AlphaFoldDB" id="A0A1H1XFY6"/>
<evidence type="ECO:0000313" key="8">
    <source>
        <dbReference type="Proteomes" id="UP000198688"/>
    </source>
</evidence>
<dbReference type="Pfam" id="PF01547">
    <property type="entry name" value="SBP_bac_1"/>
    <property type="match status" value="1"/>
</dbReference>
<proteinExistence type="predicted"/>
<dbReference type="InterPro" id="IPR050490">
    <property type="entry name" value="Bact_solute-bd_prot1"/>
</dbReference>
<dbReference type="CDD" id="cd13583">
    <property type="entry name" value="PBP2_AlgQ_like_4"/>
    <property type="match status" value="1"/>
</dbReference>
<dbReference type="STRING" id="113562.SAMN04489716_2452"/>
<dbReference type="SUPFAM" id="SSF53850">
    <property type="entry name" value="Periplasmic binding protein-like II"/>
    <property type="match status" value="1"/>
</dbReference>
<dbReference type="Proteomes" id="UP000198688">
    <property type="component" value="Chromosome I"/>
</dbReference>
<accession>A0A1H1XFY6</accession>
<keyword evidence="1" id="KW-1003">Cell membrane</keyword>
<keyword evidence="5" id="KW-0449">Lipoprotein</keyword>
<dbReference type="PROSITE" id="PS51318">
    <property type="entry name" value="TAT"/>
    <property type="match status" value="1"/>
</dbReference>
<keyword evidence="3" id="KW-0472">Membrane</keyword>
<evidence type="ECO:0000256" key="2">
    <source>
        <dbReference type="ARBA" id="ARBA00022729"/>
    </source>
</evidence>
<dbReference type="PANTHER" id="PTHR43649">
    <property type="entry name" value="ARABINOSE-BINDING PROTEIN-RELATED"/>
    <property type="match status" value="1"/>
</dbReference>
<evidence type="ECO:0000256" key="3">
    <source>
        <dbReference type="ARBA" id="ARBA00023136"/>
    </source>
</evidence>
<evidence type="ECO:0000313" key="7">
    <source>
        <dbReference type="EMBL" id="SDT08185.1"/>
    </source>
</evidence>
<sequence length="549" mass="61056">MYHFTRRQILAAAGAAAAATVAGCSSDDPDSDSSSLDSNRVGAMDAYAVGNQFKAAEPLTFSIMMLSNPGYPYKADWPFWAELSKRTNVTLQPTVVPLSDYNQKRSVVVGAGDAPMIIPKTYHPDEEAYIAGGAIIPVSDYVDLMPNYSAQVKQWNLQGNLEAISQQDGKYYLLSGLHENVWQDYSLAMRTDILEKLGLAVPTTWDELTTVLRAMRQAYPDRYPFSDRWSTPPNPGANNLVGLLGAAYGTYAGWAYQSAFWDAAAGKFVFSAAMDQYKQVLQYLNTLVAEKLLDPESFTQTDDNARQKFANGKSFVISCNAQTLVNECRKDIAKIPGATVVKIPLPTGPMGPSLEGLSRLENGIMISRKARESKNFVAMMQFIDWLWYSDAGKMFTKWGIEGQTYNGSVADDSFKLAPDVKWAGINPTAPRDLQVDYGYSNGVFAYAGSTKLLNSQFSDEEKAFQAEMNKRQIRPVPPPHPFSPEEREQASLWETGLKDHVNQQSVKFILGQRPFSEWDAYLAELKGKNMDQYIDLANKAYDRFKKSNP</sequence>
<keyword evidence="8" id="KW-1185">Reference proteome</keyword>
<keyword evidence="4" id="KW-0564">Palmitate</keyword>
<organism evidence="7 8">
    <name type="scientific">Actinoplanes derwentensis</name>
    <dbReference type="NCBI Taxonomy" id="113562"/>
    <lineage>
        <taxon>Bacteria</taxon>
        <taxon>Bacillati</taxon>
        <taxon>Actinomycetota</taxon>
        <taxon>Actinomycetes</taxon>
        <taxon>Micromonosporales</taxon>
        <taxon>Micromonosporaceae</taxon>
        <taxon>Actinoplanes</taxon>
    </lineage>
</organism>
<dbReference type="PROSITE" id="PS51257">
    <property type="entry name" value="PROKAR_LIPOPROTEIN"/>
    <property type="match status" value="1"/>
</dbReference>
<feature type="chain" id="PRO_5009265478" evidence="6">
    <location>
        <begin position="19"/>
        <end position="549"/>
    </location>
</feature>
<evidence type="ECO:0000256" key="6">
    <source>
        <dbReference type="SAM" id="SignalP"/>
    </source>
</evidence>
<dbReference type="RefSeq" id="WP_092544340.1">
    <property type="nucleotide sequence ID" value="NZ_BOMJ01000041.1"/>
</dbReference>
<protein>
    <submittedName>
        <fullName evidence="7">Carbohydrate ABC transporter substrate-binding protein, CUT1 family</fullName>
    </submittedName>
</protein>
<evidence type="ECO:0000256" key="5">
    <source>
        <dbReference type="ARBA" id="ARBA00023288"/>
    </source>
</evidence>
<reference evidence="7 8" key="1">
    <citation type="submission" date="2016-10" db="EMBL/GenBank/DDBJ databases">
        <authorList>
            <person name="de Groot N.N."/>
        </authorList>
    </citation>
    <scope>NUCLEOTIDE SEQUENCE [LARGE SCALE GENOMIC DNA]</scope>
    <source>
        <strain evidence="7 8">DSM 43941</strain>
    </source>
</reference>
<evidence type="ECO:0000256" key="1">
    <source>
        <dbReference type="ARBA" id="ARBA00022475"/>
    </source>
</evidence>
<gene>
    <name evidence="7" type="ORF">SAMN04489716_2452</name>
</gene>
<dbReference type="InterPro" id="IPR006311">
    <property type="entry name" value="TAT_signal"/>
</dbReference>
<keyword evidence="2 6" id="KW-0732">Signal</keyword>
<dbReference type="InterPro" id="IPR006059">
    <property type="entry name" value="SBP"/>
</dbReference>
<feature type="signal peptide" evidence="6">
    <location>
        <begin position="1"/>
        <end position="18"/>
    </location>
</feature>
<dbReference type="PANTHER" id="PTHR43649:SF33">
    <property type="entry name" value="POLYGALACTURONAN_RHAMNOGALACTURONAN-BINDING PROTEIN YTCQ"/>
    <property type="match status" value="1"/>
</dbReference>
<dbReference type="EMBL" id="LT629758">
    <property type="protein sequence ID" value="SDT08185.1"/>
    <property type="molecule type" value="Genomic_DNA"/>
</dbReference>